<accession>A0A6G0WF26</accession>
<dbReference type="EMBL" id="VJMJ01000229">
    <property type="protein sequence ID" value="KAF0725984.1"/>
    <property type="molecule type" value="Genomic_DNA"/>
</dbReference>
<dbReference type="PROSITE" id="PS50096">
    <property type="entry name" value="IQ"/>
    <property type="match status" value="4"/>
</dbReference>
<dbReference type="SMART" id="SM00015">
    <property type="entry name" value="IQ"/>
    <property type="match status" value="6"/>
</dbReference>
<dbReference type="InterPro" id="IPR000048">
    <property type="entry name" value="IQ_motif_EF-hand-BS"/>
</dbReference>
<sequence>MATKLQAVFRGNQARKRVRQIRRQENTRKRIKAAIFIQKYWRGKQTRREIVAYRNVRRSTSIFLQRVARGSIARSRVRHLRVFRRLASFVGIYLAIHRFVRMLHDRVDVLRTLTRMSDRDRLKALYMLQRRRAAKVLARAMRAWKQRKMDQLRHGELRFKSFMAALTIQRSWKRYRKLQNLHIRYSAAQRIQARIRGSLTRCLWSRDPGISCVVQLINPLSGFVYVKYSLDPTPSPSYSVIRRSLRRDLAARILQRVMRGFLGRLVANTVWANMEKRWNWIDPTQNRAALRTLVPSVNYHETKQHHMRRIYNLISAQRGYEYEFQGVVDLFEDRNGRRCSPIPRRKLPSPSFEPQIESPVSAASSMFDLASPPTLKSMDKSQTTGISSTMALYPVGSLVYVRLARGKLHPARITHIHRESEAFDIRFLPGLVSMRGVGITEATNIHVSRLQYDPPPPQTPSLTSRIRSELLRLKQSVPSTFTKIDKSHLRKPPWTSKTSRYRDIVTIIRNTHESMLTNPALWMQFVFDHRDLLEQCWMRLVHDIQHGTTSSNEFSRQSETSRVPLPHVADLLRAKLIALGFQASPSACHIPPEQVSLMENAKGHLGYQRTNQLIE</sequence>
<dbReference type="Gene3D" id="1.20.5.190">
    <property type="match status" value="1"/>
</dbReference>
<dbReference type="AlphaFoldDB" id="A0A6G0WF26"/>
<keyword evidence="2" id="KW-1185">Reference proteome</keyword>
<evidence type="ECO:0000313" key="2">
    <source>
        <dbReference type="Proteomes" id="UP000481153"/>
    </source>
</evidence>
<protein>
    <submittedName>
        <fullName evidence="1">Uncharacterized protein</fullName>
    </submittedName>
</protein>
<dbReference type="Pfam" id="PF00612">
    <property type="entry name" value="IQ"/>
    <property type="match status" value="2"/>
</dbReference>
<evidence type="ECO:0000313" key="1">
    <source>
        <dbReference type="EMBL" id="KAF0725984.1"/>
    </source>
</evidence>
<name>A0A6G0WF26_9STRA</name>
<gene>
    <name evidence="1" type="ORF">Ae201684_015649</name>
</gene>
<organism evidence="1 2">
    <name type="scientific">Aphanomyces euteiches</name>
    <dbReference type="NCBI Taxonomy" id="100861"/>
    <lineage>
        <taxon>Eukaryota</taxon>
        <taxon>Sar</taxon>
        <taxon>Stramenopiles</taxon>
        <taxon>Oomycota</taxon>
        <taxon>Saprolegniomycetes</taxon>
        <taxon>Saprolegniales</taxon>
        <taxon>Verrucalvaceae</taxon>
        <taxon>Aphanomyces</taxon>
    </lineage>
</organism>
<reference evidence="1 2" key="1">
    <citation type="submission" date="2019-07" db="EMBL/GenBank/DDBJ databases">
        <title>Genomics analysis of Aphanomyces spp. identifies a new class of oomycete effector associated with host adaptation.</title>
        <authorList>
            <person name="Gaulin E."/>
        </authorList>
    </citation>
    <scope>NUCLEOTIDE SEQUENCE [LARGE SCALE GENOMIC DNA]</scope>
    <source>
        <strain evidence="1 2">ATCC 201684</strain>
    </source>
</reference>
<comment type="caution">
    <text evidence="1">The sequence shown here is derived from an EMBL/GenBank/DDBJ whole genome shotgun (WGS) entry which is preliminary data.</text>
</comment>
<proteinExistence type="predicted"/>
<dbReference type="Proteomes" id="UP000481153">
    <property type="component" value="Unassembled WGS sequence"/>
</dbReference>
<dbReference type="CDD" id="cd23767">
    <property type="entry name" value="IQCD"/>
    <property type="match status" value="1"/>
</dbReference>
<dbReference type="VEuPathDB" id="FungiDB:AeMF1_013886"/>